<evidence type="ECO:0000313" key="2">
    <source>
        <dbReference type="EMBL" id="KLO08582.1"/>
    </source>
</evidence>
<dbReference type="Proteomes" id="UP000053477">
    <property type="component" value="Unassembled WGS sequence"/>
</dbReference>
<keyword evidence="2" id="KW-0223">Dioxygenase</keyword>
<sequence length="256" mass="28528">MHRRKKRSLSSQTILTSNDLIKNHTCVTAPEIEEGPFYVNDELVRTDMREDQAGVDLNLDVVIIDSSTCKPVPDALVELWSANATGIYGAFEHSAVGRNPPMSSSNTWLRGGFPTDDGGSVELRTVYPGFYPGRTVHVHVMVHTGWRAFDNGTFDSHSGRLTHIGQFFFEEEWNDRVIETTHYHNNKSRRTYNLEDHDFNRASIAGSSAIVHLDLAGDAVEDGLLGFITVAVDLSANHRIHSISHLNSSDFGDDVY</sequence>
<dbReference type="GO" id="GO:0016702">
    <property type="term" value="F:oxidoreductase activity, acting on single donors with incorporation of molecular oxygen, incorporation of two atoms of oxygen"/>
    <property type="evidence" value="ECO:0007669"/>
    <property type="project" value="InterPro"/>
</dbReference>
<keyword evidence="3" id="KW-1185">Reference proteome</keyword>
<dbReference type="GO" id="GO:0008199">
    <property type="term" value="F:ferric iron binding"/>
    <property type="evidence" value="ECO:0007669"/>
    <property type="project" value="InterPro"/>
</dbReference>
<organism evidence="2 3">
    <name type="scientific">Schizopora paradoxa</name>
    <dbReference type="NCBI Taxonomy" id="27342"/>
    <lineage>
        <taxon>Eukaryota</taxon>
        <taxon>Fungi</taxon>
        <taxon>Dikarya</taxon>
        <taxon>Basidiomycota</taxon>
        <taxon>Agaricomycotina</taxon>
        <taxon>Agaricomycetes</taxon>
        <taxon>Hymenochaetales</taxon>
        <taxon>Schizoporaceae</taxon>
        <taxon>Schizopora</taxon>
    </lineage>
</organism>
<dbReference type="Pfam" id="PF00775">
    <property type="entry name" value="Dioxygenase_C"/>
    <property type="match status" value="1"/>
</dbReference>
<protein>
    <submittedName>
        <fullName evidence="2">Aromatic compound dioxygenase</fullName>
    </submittedName>
</protein>
<dbReference type="InParanoid" id="A0A0H2RB21"/>
<evidence type="ECO:0000313" key="3">
    <source>
        <dbReference type="Proteomes" id="UP000053477"/>
    </source>
</evidence>
<gene>
    <name evidence="2" type="ORF">SCHPADRAFT_603119</name>
</gene>
<dbReference type="PANTHER" id="PTHR34315:SF1">
    <property type="entry name" value="INTRADIOL RING-CLEAVAGE DIOXYGENASES DOMAIN-CONTAINING PROTEIN-RELATED"/>
    <property type="match status" value="1"/>
</dbReference>
<feature type="domain" description="Intradiol ring-cleavage dioxygenases" evidence="1">
    <location>
        <begin position="39"/>
        <end position="147"/>
    </location>
</feature>
<dbReference type="EMBL" id="KQ086086">
    <property type="protein sequence ID" value="KLO08582.1"/>
    <property type="molecule type" value="Genomic_DNA"/>
</dbReference>
<dbReference type="InterPro" id="IPR015889">
    <property type="entry name" value="Intradiol_dOase_core"/>
</dbReference>
<dbReference type="SUPFAM" id="SSF49482">
    <property type="entry name" value="Aromatic compound dioxygenase"/>
    <property type="match status" value="1"/>
</dbReference>
<reference evidence="2 3" key="1">
    <citation type="submission" date="2015-04" db="EMBL/GenBank/DDBJ databases">
        <title>Complete genome sequence of Schizopora paradoxa KUC8140, a cosmopolitan wood degrader in East Asia.</title>
        <authorList>
            <consortium name="DOE Joint Genome Institute"/>
            <person name="Min B."/>
            <person name="Park H."/>
            <person name="Jang Y."/>
            <person name="Kim J.-J."/>
            <person name="Kim K.H."/>
            <person name="Pangilinan J."/>
            <person name="Lipzen A."/>
            <person name="Riley R."/>
            <person name="Grigoriev I.V."/>
            <person name="Spatafora J.W."/>
            <person name="Choi I.-G."/>
        </authorList>
    </citation>
    <scope>NUCLEOTIDE SEQUENCE [LARGE SCALE GENOMIC DNA]</scope>
    <source>
        <strain evidence="2 3">KUC8140</strain>
    </source>
</reference>
<dbReference type="AlphaFoldDB" id="A0A0H2RB21"/>
<dbReference type="InterPro" id="IPR000627">
    <property type="entry name" value="Intradiol_dOase_C"/>
</dbReference>
<proteinExistence type="predicted"/>
<dbReference type="STRING" id="27342.A0A0H2RB21"/>
<keyword evidence="2" id="KW-0560">Oxidoreductase</keyword>
<evidence type="ECO:0000259" key="1">
    <source>
        <dbReference type="Pfam" id="PF00775"/>
    </source>
</evidence>
<dbReference type="PANTHER" id="PTHR34315">
    <property type="match status" value="1"/>
</dbReference>
<dbReference type="OrthoDB" id="121380at2759"/>
<accession>A0A0H2RB21</accession>
<dbReference type="Gene3D" id="2.60.130.10">
    <property type="entry name" value="Aromatic compound dioxygenase"/>
    <property type="match status" value="1"/>
</dbReference>
<name>A0A0H2RB21_9AGAM</name>